<dbReference type="EMBL" id="NKXS01005331">
    <property type="protein sequence ID" value="PIN03947.1"/>
    <property type="molecule type" value="Genomic_DNA"/>
</dbReference>
<dbReference type="SUPFAM" id="SSF56112">
    <property type="entry name" value="Protein kinase-like (PK-like)"/>
    <property type="match status" value="2"/>
</dbReference>
<keyword evidence="2" id="KW-0808">Transferase</keyword>
<dbReference type="EC" id="2.7.11.1" evidence="2"/>
<dbReference type="OrthoDB" id="540454at2759"/>
<dbReference type="Pfam" id="PF07714">
    <property type="entry name" value="PK_Tyr_Ser-Thr"/>
    <property type="match status" value="1"/>
</dbReference>
<dbReference type="GO" id="GO:0004674">
    <property type="term" value="F:protein serine/threonine kinase activity"/>
    <property type="evidence" value="ECO:0007669"/>
    <property type="project" value="UniProtKB-KW"/>
</dbReference>
<accession>A0A2G9GF98</accession>
<keyword evidence="2" id="KW-0723">Serine/threonine-protein kinase</keyword>
<keyword evidence="2" id="KW-0418">Kinase</keyword>
<dbReference type="Pfam" id="PF00069">
    <property type="entry name" value="Pkinase"/>
    <property type="match status" value="1"/>
</dbReference>
<dbReference type="InterPro" id="IPR050994">
    <property type="entry name" value="At_inactive_RLKs"/>
</dbReference>
<dbReference type="Gene3D" id="3.30.200.20">
    <property type="entry name" value="Phosphorylase Kinase, domain 1"/>
    <property type="match status" value="1"/>
</dbReference>
<dbReference type="AlphaFoldDB" id="A0A2G9GF98"/>
<reference evidence="3" key="1">
    <citation type="journal article" date="2018" name="Gigascience">
        <title>Genome assembly of the Pink Ipe (Handroanthus impetiginosus, Bignoniaceae), a highly valued, ecologically keystone Neotropical timber forest tree.</title>
        <authorList>
            <person name="Silva-Junior O.B."/>
            <person name="Grattapaglia D."/>
            <person name="Novaes E."/>
            <person name="Collevatti R.G."/>
        </authorList>
    </citation>
    <scope>NUCLEOTIDE SEQUENCE [LARGE SCALE GENOMIC DNA]</scope>
    <source>
        <strain evidence="3">cv. UFG-1</strain>
    </source>
</reference>
<dbReference type="Proteomes" id="UP000231279">
    <property type="component" value="Unassembled WGS sequence"/>
</dbReference>
<organism evidence="2 3">
    <name type="scientific">Handroanthus impetiginosus</name>
    <dbReference type="NCBI Taxonomy" id="429701"/>
    <lineage>
        <taxon>Eukaryota</taxon>
        <taxon>Viridiplantae</taxon>
        <taxon>Streptophyta</taxon>
        <taxon>Embryophyta</taxon>
        <taxon>Tracheophyta</taxon>
        <taxon>Spermatophyta</taxon>
        <taxon>Magnoliopsida</taxon>
        <taxon>eudicotyledons</taxon>
        <taxon>Gunneridae</taxon>
        <taxon>Pentapetalae</taxon>
        <taxon>asterids</taxon>
        <taxon>lamiids</taxon>
        <taxon>Lamiales</taxon>
        <taxon>Bignoniaceae</taxon>
        <taxon>Crescentiina</taxon>
        <taxon>Tabebuia alliance</taxon>
        <taxon>Handroanthus</taxon>
    </lineage>
</organism>
<dbReference type="InterPro" id="IPR000719">
    <property type="entry name" value="Prot_kinase_dom"/>
</dbReference>
<dbReference type="GO" id="GO:0005524">
    <property type="term" value="F:ATP binding"/>
    <property type="evidence" value="ECO:0007669"/>
    <property type="project" value="InterPro"/>
</dbReference>
<feature type="domain" description="Protein kinase" evidence="1">
    <location>
        <begin position="257"/>
        <end position="492"/>
    </location>
</feature>
<evidence type="ECO:0000259" key="1">
    <source>
        <dbReference type="PROSITE" id="PS50011"/>
    </source>
</evidence>
<keyword evidence="3" id="KW-1185">Reference proteome</keyword>
<feature type="domain" description="Protein kinase" evidence="1">
    <location>
        <begin position="3"/>
        <end position="258"/>
    </location>
</feature>
<comment type="caution">
    <text evidence="2">The sequence shown here is derived from an EMBL/GenBank/DDBJ whole genome shotgun (WGS) entry which is preliminary data.</text>
</comment>
<dbReference type="InterPro" id="IPR011009">
    <property type="entry name" value="Kinase-like_dom_sf"/>
</dbReference>
<evidence type="ECO:0000313" key="3">
    <source>
        <dbReference type="Proteomes" id="UP000231279"/>
    </source>
</evidence>
<dbReference type="PANTHER" id="PTHR48010">
    <property type="entry name" value="OS05G0588300 PROTEIN"/>
    <property type="match status" value="1"/>
</dbReference>
<protein>
    <submittedName>
        <fullName evidence="2">Serine/threonine protein kinase</fullName>
        <ecNumber evidence="2">2.7.11.1</ecNumber>
    </submittedName>
</protein>
<dbReference type="STRING" id="429701.A0A2G9GF98"/>
<gene>
    <name evidence="2" type="ORF">CDL12_23520</name>
</gene>
<dbReference type="InterPro" id="IPR001245">
    <property type="entry name" value="Ser-Thr/Tyr_kinase_cat_dom"/>
</dbReference>
<dbReference type="Gene3D" id="1.10.510.10">
    <property type="entry name" value="Transferase(Phosphotransferase) domain 1"/>
    <property type="match status" value="2"/>
</dbReference>
<dbReference type="PANTHER" id="PTHR48010:SF6">
    <property type="entry name" value="OS01G0223600 PROTEIN"/>
    <property type="match status" value="1"/>
</dbReference>
<proteinExistence type="predicted"/>
<sequence length="492" mass="55575">MLRAAGWMIGKGTFGYSYKAILENGNPIVVKRLRNVNVTYEGFKQHIEVIGRIRHENVAELRTYHFSSNDKYLVYDYYNQDSLAALLCVGENRASIVWETRVKIAIGTARGIAEIYTQNGGELVHGNIKSSNIFLNQQEYGCIPDLGLANMIETTFTTRNVSRASDVYSFGIVLLKLLTRKSTTHLPGGPEVANRVKLVGSAKSKARTAKVFDEDLLKHSTIREEMVKMLQIVIKCVTKSIKKKPETSEVVKILDDIIRLKPESHGPLGKELIFVDNPNPTFDIKDIKRLRNLNVSCEDFQQHTEVIVRMRHENVAELKAYHFSSNDKYLVYDYYNQDSLAALLWETVTNRAPLDWEMRLKITEVAARGIAHIHGQDGGKLVHGNIKSSNIFINEKKYGIVSDVRLAKFIVLRYLNEEAMVQLLPIAMHCVAIAPESRPRIPEVVKMLEETNGIDLSNESSLEGVLEDTWGQPPIESRLEDILEGLSPKLTP</sequence>
<evidence type="ECO:0000313" key="2">
    <source>
        <dbReference type="EMBL" id="PIN03947.1"/>
    </source>
</evidence>
<name>A0A2G9GF98_9LAMI</name>
<dbReference type="PROSITE" id="PS50011">
    <property type="entry name" value="PROTEIN_KINASE_DOM"/>
    <property type="match status" value="2"/>
</dbReference>